<evidence type="ECO:0008006" key="3">
    <source>
        <dbReference type="Google" id="ProtNLM"/>
    </source>
</evidence>
<protein>
    <recommendedName>
        <fullName evidence="3">F-box domain-containing protein</fullName>
    </recommendedName>
</protein>
<evidence type="ECO:0000313" key="1">
    <source>
        <dbReference type="EMBL" id="TWG88650.1"/>
    </source>
</evidence>
<comment type="caution">
    <text evidence="1">The sequence shown here is derived from an EMBL/GenBank/DDBJ whole genome shotgun (WGS) entry which is preliminary data.</text>
</comment>
<name>A0A562BV23_9BURK</name>
<dbReference type="AlphaFoldDB" id="A0A562BV23"/>
<dbReference type="EMBL" id="VLJN01000003">
    <property type="protein sequence ID" value="TWG88650.1"/>
    <property type="molecule type" value="Genomic_DNA"/>
</dbReference>
<accession>A0A562BV23</accession>
<dbReference type="SUPFAM" id="SSF81383">
    <property type="entry name" value="F-box domain"/>
    <property type="match status" value="1"/>
</dbReference>
<proteinExistence type="predicted"/>
<dbReference type="InterPro" id="IPR036047">
    <property type="entry name" value="F-box-like_dom_sf"/>
</dbReference>
<sequence length="505" mass="55861">MITPTSSSSSRAAGAHATSIEIHPVVFRWKGYAVQFERVYEPAGDGTELYARRADLDGMPWHRYLAALACDRLGQEGGTRWKIAPADRQAVGRTVGKWLRIDTLPPPLYAGILSRCDARDILNLASVNRRTHDSLHPYCARERQKAQLLEDASRCAGVPSMLSLLEHARPLGQPFLASLIATLADRIAVFDWNKRGLAIAHLIDAIEVTVQRLDPPDRKHLLSHILPAFAGYLKPASTAWIFDALRPLSSPDRATIVQSYFRACPDGVALWADSGAAVPADVRLLAKLHRLSAHMRRPNPPDCPQVFQAALESFESADAQARMVALPSLLRLAEDAATGSVSADQIACLASHLCRAPVQLQLQCKKQLMDVVGRHAVGRLAFEQAALGLLELSWAPEVRERLLTSMIHSGGLGTPPKGEAILPQLCQALERLPSVSVQSLVFLTLECEHVPGVQRAVHRLRARLPPTEQQELVEEIRWRSEFQRDFDMALLDDIAPIREWCVFDR</sequence>
<dbReference type="Proteomes" id="UP000318141">
    <property type="component" value="Unassembled WGS sequence"/>
</dbReference>
<organism evidence="1 2">
    <name type="scientific">Cupriavidus gilardii J11</name>
    <dbReference type="NCBI Taxonomy" id="936133"/>
    <lineage>
        <taxon>Bacteria</taxon>
        <taxon>Pseudomonadati</taxon>
        <taxon>Pseudomonadota</taxon>
        <taxon>Betaproteobacteria</taxon>
        <taxon>Burkholderiales</taxon>
        <taxon>Burkholderiaceae</taxon>
        <taxon>Cupriavidus</taxon>
    </lineage>
</organism>
<keyword evidence="2" id="KW-1185">Reference proteome</keyword>
<evidence type="ECO:0000313" key="2">
    <source>
        <dbReference type="Proteomes" id="UP000318141"/>
    </source>
</evidence>
<reference evidence="1 2" key="1">
    <citation type="submission" date="2019-07" db="EMBL/GenBank/DDBJ databases">
        <title>Genome sequencing of lignin-degrading bacterial isolates.</title>
        <authorList>
            <person name="Gladden J."/>
        </authorList>
    </citation>
    <scope>NUCLEOTIDE SEQUENCE [LARGE SCALE GENOMIC DNA]</scope>
    <source>
        <strain evidence="1 2">J11</strain>
    </source>
</reference>
<gene>
    <name evidence="1" type="ORF">L602_001100000820</name>
</gene>